<dbReference type="KEGG" id="cmag:CBW24_15665"/>
<dbReference type="GO" id="GO:0005886">
    <property type="term" value="C:plasma membrane"/>
    <property type="evidence" value="ECO:0007669"/>
    <property type="project" value="UniProtKB-SubCell"/>
</dbReference>
<dbReference type="InterPro" id="IPR003400">
    <property type="entry name" value="ExbD"/>
</dbReference>
<evidence type="ECO:0000313" key="9">
    <source>
        <dbReference type="Proteomes" id="UP000219050"/>
    </source>
</evidence>
<dbReference type="PANTHER" id="PTHR30558">
    <property type="entry name" value="EXBD MEMBRANE COMPONENT OF PMF-DRIVEN MACROMOLECULE IMPORT SYSTEM"/>
    <property type="match status" value="1"/>
</dbReference>
<dbReference type="OrthoDB" id="5456447at2"/>
<keyword evidence="7" id="KW-0813">Transport</keyword>
<reference evidence="8 9" key="1">
    <citation type="submission" date="2017-05" db="EMBL/GenBank/DDBJ databases">
        <title>Comparative genomic and metabolic analysis of manganese-oxidizing mechanisms in Celeribater manganoxidans DY25T: its adaption to the environment of polymetallic nodule.</title>
        <authorList>
            <person name="Wang X."/>
        </authorList>
    </citation>
    <scope>NUCLEOTIDE SEQUENCE [LARGE SCALE GENOMIC DNA]</scope>
    <source>
        <strain evidence="8 9">DY25</strain>
        <plasmid evidence="9">pdy25-a</plasmid>
    </source>
</reference>
<dbReference type="PANTHER" id="PTHR30558:SF3">
    <property type="entry name" value="BIOPOLYMER TRANSPORT PROTEIN EXBD-RELATED"/>
    <property type="match status" value="1"/>
</dbReference>
<comment type="subcellular location">
    <subcellularLocation>
        <location evidence="1">Cell membrane</location>
        <topology evidence="1">Single-pass membrane protein</topology>
    </subcellularLocation>
    <subcellularLocation>
        <location evidence="7">Cell membrane</location>
        <topology evidence="7">Single-pass type II membrane protein</topology>
    </subcellularLocation>
</comment>
<dbReference type="Proteomes" id="UP000219050">
    <property type="component" value="Plasmid pDY25-A"/>
</dbReference>
<keyword evidence="5" id="KW-1133">Transmembrane helix</keyword>
<dbReference type="Gene3D" id="3.30.420.270">
    <property type="match status" value="1"/>
</dbReference>
<evidence type="ECO:0000256" key="7">
    <source>
        <dbReference type="RuleBase" id="RU003879"/>
    </source>
</evidence>
<evidence type="ECO:0000256" key="3">
    <source>
        <dbReference type="ARBA" id="ARBA00022475"/>
    </source>
</evidence>
<comment type="similarity">
    <text evidence="2 7">Belongs to the ExbD/TolR family.</text>
</comment>
<keyword evidence="3" id="KW-1003">Cell membrane</keyword>
<proteinExistence type="inferred from homology"/>
<evidence type="ECO:0000256" key="1">
    <source>
        <dbReference type="ARBA" id="ARBA00004162"/>
    </source>
</evidence>
<evidence type="ECO:0008006" key="10">
    <source>
        <dbReference type="Google" id="ProtNLM"/>
    </source>
</evidence>
<dbReference type="AlphaFoldDB" id="A0A291M4B4"/>
<evidence type="ECO:0000313" key="8">
    <source>
        <dbReference type="EMBL" id="ATI43585.1"/>
    </source>
</evidence>
<keyword evidence="4 7" id="KW-0812">Transmembrane</keyword>
<evidence type="ECO:0000256" key="4">
    <source>
        <dbReference type="ARBA" id="ARBA00022692"/>
    </source>
</evidence>
<evidence type="ECO:0000256" key="5">
    <source>
        <dbReference type="ARBA" id="ARBA00022989"/>
    </source>
</evidence>
<keyword evidence="9" id="KW-1185">Reference proteome</keyword>
<geneLocation type="plasmid" evidence="9">
    <name>pdy25-a</name>
</geneLocation>
<evidence type="ECO:0000256" key="2">
    <source>
        <dbReference type="ARBA" id="ARBA00005811"/>
    </source>
</evidence>
<keyword evidence="8" id="KW-0614">Plasmid</keyword>
<evidence type="ECO:0000256" key="6">
    <source>
        <dbReference type="ARBA" id="ARBA00023136"/>
    </source>
</evidence>
<gene>
    <name evidence="8" type="ORF">CBW24_15665</name>
</gene>
<dbReference type="RefSeq" id="WP_097374333.1">
    <property type="nucleotide sequence ID" value="NZ_CP021405.1"/>
</dbReference>
<dbReference type="Pfam" id="PF02472">
    <property type="entry name" value="ExbD"/>
    <property type="match status" value="1"/>
</dbReference>
<protein>
    <recommendedName>
        <fullName evidence="10">Biopolymer transporter ExbD</fullName>
    </recommendedName>
</protein>
<accession>A0A291M4B4</accession>
<dbReference type="EMBL" id="CP021405">
    <property type="protein sequence ID" value="ATI43585.1"/>
    <property type="molecule type" value="Genomic_DNA"/>
</dbReference>
<keyword evidence="7" id="KW-0653">Protein transport</keyword>
<sequence>MSTAFSFAPTRRRRRISLTPMIDVVFLLLIFFMLVSRFGVERALPIVLPGPAPATTAYDGPPRLVAIGADTLRLNGAPTSLATLPDALRALMQAPDDLIVLRAEDGANLQMLVTVMEALSRAGLSRLVVVE</sequence>
<dbReference type="GO" id="GO:0015031">
    <property type="term" value="P:protein transport"/>
    <property type="evidence" value="ECO:0007669"/>
    <property type="project" value="UniProtKB-KW"/>
</dbReference>
<organism evidence="8 9">
    <name type="scientific">Pacificitalea manganoxidans</name>
    <dbReference type="NCBI Taxonomy" id="1411902"/>
    <lineage>
        <taxon>Bacteria</taxon>
        <taxon>Pseudomonadati</taxon>
        <taxon>Pseudomonadota</taxon>
        <taxon>Alphaproteobacteria</taxon>
        <taxon>Rhodobacterales</taxon>
        <taxon>Paracoccaceae</taxon>
        <taxon>Pacificitalea</taxon>
    </lineage>
</organism>
<name>A0A291M4B4_9RHOB</name>
<dbReference type="GO" id="GO:0022857">
    <property type="term" value="F:transmembrane transporter activity"/>
    <property type="evidence" value="ECO:0007669"/>
    <property type="project" value="InterPro"/>
</dbReference>
<keyword evidence="6" id="KW-0472">Membrane</keyword>